<protein>
    <submittedName>
        <fullName evidence="2">Uncharacterized protein</fullName>
    </submittedName>
</protein>
<dbReference type="Proteomes" id="UP000220397">
    <property type="component" value="Unassembled WGS sequence"/>
</dbReference>
<feature type="transmembrane region" description="Helical" evidence="1">
    <location>
        <begin position="35"/>
        <end position="53"/>
    </location>
</feature>
<keyword evidence="1" id="KW-1133">Transmembrane helix</keyword>
<evidence type="ECO:0000256" key="1">
    <source>
        <dbReference type="SAM" id="Phobius"/>
    </source>
</evidence>
<keyword evidence="1" id="KW-0472">Membrane</keyword>
<organism evidence="2 3">
    <name type="scientific">Bacillus thuringiensis</name>
    <dbReference type="NCBI Taxonomy" id="1428"/>
    <lineage>
        <taxon>Bacteria</taxon>
        <taxon>Bacillati</taxon>
        <taxon>Bacillota</taxon>
        <taxon>Bacilli</taxon>
        <taxon>Bacillales</taxon>
        <taxon>Bacillaceae</taxon>
        <taxon>Bacillus</taxon>
        <taxon>Bacillus cereus group</taxon>
    </lineage>
</organism>
<feature type="transmembrane region" description="Helical" evidence="1">
    <location>
        <begin position="9"/>
        <end position="29"/>
    </location>
</feature>
<evidence type="ECO:0000313" key="3">
    <source>
        <dbReference type="Proteomes" id="UP000220397"/>
    </source>
</evidence>
<proteinExistence type="predicted"/>
<keyword evidence="1" id="KW-0812">Transmembrane</keyword>
<gene>
    <name evidence="2" type="ORF">CN398_10140</name>
</gene>
<accession>A0A9X6VCK7</accession>
<dbReference type="RefSeq" id="WP_098368893.1">
    <property type="nucleotide sequence ID" value="NZ_CAKJXA010000023.1"/>
</dbReference>
<name>A0A9X6VCK7_BACTU</name>
<comment type="caution">
    <text evidence="2">The sequence shown here is derived from an EMBL/GenBank/DDBJ whole genome shotgun (WGS) entry which is preliminary data.</text>
</comment>
<dbReference type="AlphaFoldDB" id="A0A9X6VCK7"/>
<evidence type="ECO:0000313" key="2">
    <source>
        <dbReference type="EMBL" id="PFB08069.1"/>
    </source>
</evidence>
<sequence>MANLIIEIVLWVLKIILVLSVIGLCGNVFENKIMATIFAIGILGMFIMTFHVIDEDVKKQDEQNERTKYINTEVYKKSNVNR</sequence>
<dbReference type="EMBL" id="NTUS01000026">
    <property type="protein sequence ID" value="PFB08069.1"/>
    <property type="molecule type" value="Genomic_DNA"/>
</dbReference>
<reference evidence="2 3" key="1">
    <citation type="submission" date="2017-09" db="EMBL/GenBank/DDBJ databases">
        <title>Large-scale bioinformatics analysis of Bacillus genomes uncovers conserved roles of natural products in bacterial physiology.</title>
        <authorList>
            <consortium name="Agbiome Team Llc"/>
            <person name="Bleich R.M."/>
            <person name="Kirk G.J."/>
            <person name="Santa Maria K.C."/>
            <person name="Allen S.E."/>
            <person name="Farag S."/>
            <person name="Shank E.A."/>
            <person name="Bowers A."/>
        </authorList>
    </citation>
    <scope>NUCLEOTIDE SEQUENCE [LARGE SCALE GENOMIC DNA]</scope>
    <source>
        <strain evidence="2 3">AFS015413</strain>
    </source>
</reference>